<sequence>MKDCCELNNDEVLAIDGKTASSFYDDSRELGAINIVKAFATENGMSLVQQKVYRTSNEIIIITKSLYKVN</sequence>
<dbReference type="Proteomes" id="UP000535589">
    <property type="component" value="Unassembled WGS sequence"/>
</dbReference>
<protein>
    <submittedName>
        <fullName evidence="1">Uncharacterized protein</fullName>
    </submittedName>
</protein>
<dbReference type="PANTHER" id="PTHR30298">
    <property type="entry name" value="H REPEAT-ASSOCIATED PREDICTED TRANSPOSASE"/>
    <property type="match status" value="1"/>
</dbReference>
<dbReference type="PANTHER" id="PTHR30298:SF0">
    <property type="entry name" value="PROTEIN YBFL-RELATED"/>
    <property type="match status" value="1"/>
</dbReference>
<dbReference type="EMBL" id="JABAIK010000010">
    <property type="protein sequence ID" value="NLS13541.1"/>
    <property type="molecule type" value="Genomic_DNA"/>
</dbReference>
<proteinExistence type="predicted"/>
<dbReference type="AlphaFoldDB" id="A0A7X8YHI6"/>
<comment type="caution">
    <text evidence="1">The sequence shown here is derived from an EMBL/GenBank/DDBJ whole genome shotgun (WGS) entry which is preliminary data.</text>
</comment>
<accession>A0A7X8YHI6</accession>
<dbReference type="InterPro" id="IPR051698">
    <property type="entry name" value="Transposase_11-like"/>
</dbReference>
<name>A0A7X8YHI6_9VIBR</name>
<reference evidence="1 2" key="1">
    <citation type="submission" date="2020-04" db="EMBL/GenBank/DDBJ databases">
        <title>Vibrio sp. SM6, a novel species isolated from seawater.</title>
        <authorList>
            <person name="Wang X."/>
        </authorList>
    </citation>
    <scope>NUCLEOTIDE SEQUENCE [LARGE SCALE GENOMIC DNA]</scope>
    <source>
        <strain evidence="1 2">SM6</strain>
    </source>
</reference>
<organism evidence="1 2">
    <name type="scientific">Vibrio agarilyticus</name>
    <dbReference type="NCBI Taxonomy" id="2726741"/>
    <lineage>
        <taxon>Bacteria</taxon>
        <taxon>Pseudomonadati</taxon>
        <taxon>Pseudomonadota</taxon>
        <taxon>Gammaproteobacteria</taxon>
        <taxon>Vibrionales</taxon>
        <taxon>Vibrionaceae</taxon>
        <taxon>Vibrio</taxon>
    </lineage>
</organism>
<keyword evidence="2" id="KW-1185">Reference proteome</keyword>
<evidence type="ECO:0000313" key="1">
    <source>
        <dbReference type="EMBL" id="NLS13541.1"/>
    </source>
</evidence>
<dbReference type="RefSeq" id="WP_168836636.1">
    <property type="nucleotide sequence ID" value="NZ_JABAIK010000010.1"/>
</dbReference>
<gene>
    <name evidence="1" type="ORF">HGP28_11625</name>
</gene>
<evidence type="ECO:0000313" key="2">
    <source>
        <dbReference type="Proteomes" id="UP000535589"/>
    </source>
</evidence>